<sequence>MGKSQPSASKKSKKYHDLSTTFVGYSGRDQSAQRSNSRSSSPSVISVGCVGNPKTRCKYCNKFHFGEWLLSTTILKIVQKGLNKILFRLQSQVTSAREKDHPVTPAMSVVAEIQQSNLKHEHREDASAPDVITGTFSLLDTDITTLIDPSSTHSYICMNLVFVKNLHVESTEFVVKVSNPLG</sequence>
<accession>A0A5B6UXV4</accession>
<dbReference type="AlphaFoldDB" id="A0A5B6UXV4"/>
<organism evidence="2 3">
    <name type="scientific">Gossypium australe</name>
    <dbReference type="NCBI Taxonomy" id="47621"/>
    <lineage>
        <taxon>Eukaryota</taxon>
        <taxon>Viridiplantae</taxon>
        <taxon>Streptophyta</taxon>
        <taxon>Embryophyta</taxon>
        <taxon>Tracheophyta</taxon>
        <taxon>Spermatophyta</taxon>
        <taxon>Magnoliopsida</taxon>
        <taxon>eudicotyledons</taxon>
        <taxon>Gunneridae</taxon>
        <taxon>Pentapetalae</taxon>
        <taxon>rosids</taxon>
        <taxon>malvids</taxon>
        <taxon>Malvales</taxon>
        <taxon>Malvaceae</taxon>
        <taxon>Malvoideae</taxon>
        <taxon>Gossypium</taxon>
    </lineage>
</organism>
<evidence type="ECO:0000313" key="2">
    <source>
        <dbReference type="EMBL" id="KAA3461464.1"/>
    </source>
</evidence>
<evidence type="ECO:0000256" key="1">
    <source>
        <dbReference type="SAM" id="MobiDB-lite"/>
    </source>
</evidence>
<feature type="region of interest" description="Disordered" evidence="1">
    <location>
        <begin position="25"/>
        <end position="45"/>
    </location>
</feature>
<dbReference type="Pfam" id="PF08284">
    <property type="entry name" value="RVP_2"/>
    <property type="match status" value="1"/>
</dbReference>
<keyword evidence="3" id="KW-1185">Reference proteome</keyword>
<comment type="caution">
    <text evidence="2">The sequence shown here is derived from an EMBL/GenBank/DDBJ whole genome shotgun (WGS) entry which is preliminary data.</text>
</comment>
<dbReference type="OrthoDB" id="430238at2759"/>
<protein>
    <submittedName>
        <fullName evidence="2">DNA/RNA polymerases superfamily protein</fullName>
    </submittedName>
</protein>
<name>A0A5B6UXV4_9ROSI</name>
<evidence type="ECO:0000313" key="3">
    <source>
        <dbReference type="Proteomes" id="UP000325315"/>
    </source>
</evidence>
<dbReference type="Proteomes" id="UP000325315">
    <property type="component" value="Unassembled WGS sequence"/>
</dbReference>
<reference evidence="2" key="1">
    <citation type="submission" date="2019-08" db="EMBL/GenBank/DDBJ databases">
        <authorList>
            <person name="Liu F."/>
        </authorList>
    </citation>
    <scope>NUCLEOTIDE SEQUENCE [LARGE SCALE GENOMIC DNA]</scope>
    <source>
        <strain evidence="2">PA1801</strain>
        <tissue evidence="2">Leaf</tissue>
    </source>
</reference>
<gene>
    <name evidence="2" type="ORF">EPI10_028032</name>
</gene>
<proteinExistence type="predicted"/>
<dbReference type="EMBL" id="SMMG02000009">
    <property type="protein sequence ID" value="KAA3461464.1"/>
    <property type="molecule type" value="Genomic_DNA"/>
</dbReference>
<feature type="compositionally biased region" description="Low complexity" evidence="1">
    <location>
        <begin position="30"/>
        <end position="45"/>
    </location>
</feature>